<proteinExistence type="inferred from homology"/>
<feature type="domain" description="Beta-lactamase-related" evidence="3">
    <location>
        <begin position="22"/>
        <end position="214"/>
    </location>
</feature>
<gene>
    <name evidence="4" type="ORF">Slin15195_G078620</name>
</gene>
<keyword evidence="2" id="KW-0812">Transmembrane</keyword>
<dbReference type="AlphaFoldDB" id="A0A9Q9EMK4"/>
<dbReference type="InterPro" id="IPR050491">
    <property type="entry name" value="AmpC-like"/>
</dbReference>
<protein>
    <submittedName>
        <fullName evidence="4">Beta-lactamase/transpeptidase</fullName>
    </submittedName>
</protein>
<keyword evidence="2" id="KW-0472">Membrane</keyword>
<feature type="transmembrane region" description="Helical" evidence="2">
    <location>
        <begin position="52"/>
        <end position="72"/>
    </location>
</feature>
<evidence type="ECO:0000256" key="2">
    <source>
        <dbReference type="SAM" id="Phobius"/>
    </source>
</evidence>
<organism evidence="4 5">
    <name type="scientific">Septoria linicola</name>
    <dbReference type="NCBI Taxonomy" id="215465"/>
    <lineage>
        <taxon>Eukaryota</taxon>
        <taxon>Fungi</taxon>
        <taxon>Dikarya</taxon>
        <taxon>Ascomycota</taxon>
        <taxon>Pezizomycotina</taxon>
        <taxon>Dothideomycetes</taxon>
        <taxon>Dothideomycetidae</taxon>
        <taxon>Mycosphaerellales</taxon>
        <taxon>Mycosphaerellaceae</taxon>
        <taxon>Septoria</taxon>
    </lineage>
</organism>
<evidence type="ECO:0000259" key="3">
    <source>
        <dbReference type="Pfam" id="PF00144"/>
    </source>
</evidence>
<dbReference type="Pfam" id="PF00144">
    <property type="entry name" value="Beta-lactamase"/>
    <property type="match status" value="1"/>
</dbReference>
<dbReference type="InterPro" id="IPR012338">
    <property type="entry name" value="Beta-lactam/transpept-like"/>
</dbReference>
<dbReference type="SUPFAM" id="SSF56601">
    <property type="entry name" value="beta-lactamase/transpeptidase-like"/>
    <property type="match status" value="1"/>
</dbReference>
<dbReference type="Proteomes" id="UP001056384">
    <property type="component" value="Chromosome 6"/>
</dbReference>
<evidence type="ECO:0000313" key="4">
    <source>
        <dbReference type="EMBL" id="USW54543.1"/>
    </source>
</evidence>
<evidence type="ECO:0000256" key="1">
    <source>
        <dbReference type="ARBA" id="ARBA00038215"/>
    </source>
</evidence>
<dbReference type="EMBL" id="CP099423">
    <property type="protein sequence ID" value="USW54543.1"/>
    <property type="molecule type" value="Genomic_DNA"/>
</dbReference>
<dbReference type="OrthoDB" id="5946976at2759"/>
<evidence type="ECO:0000313" key="5">
    <source>
        <dbReference type="Proteomes" id="UP001056384"/>
    </source>
</evidence>
<accession>A0A9Q9EMK4</accession>
<keyword evidence="2" id="KW-1133">Transmembrane helix</keyword>
<keyword evidence="5" id="KW-1185">Reference proteome</keyword>
<reference evidence="4" key="1">
    <citation type="submission" date="2022-06" db="EMBL/GenBank/DDBJ databases">
        <title>Complete genome sequences of two strains of the flax pathogen Septoria linicola.</title>
        <authorList>
            <person name="Lapalu N."/>
            <person name="Simon A."/>
            <person name="Demenou B."/>
            <person name="Paumier D."/>
            <person name="Guillot M.-P."/>
            <person name="Gout L."/>
            <person name="Valade R."/>
        </authorList>
    </citation>
    <scope>NUCLEOTIDE SEQUENCE</scope>
    <source>
        <strain evidence="4">SE15195</strain>
    </source>
</reference>
<dbReference type="PANTHER" id="PTHR46825:SF7">
    <property type="entry name" value="D-ALANYL-D-ALANINE CARBOXYPEPTIDASE"/>
    <property type="match status" value="1"/>
</dbReference>
<dbReference type="Gene3D" id="3.40.710.10">
    <property type="entry name" value="DD-peptidase/beta-lactamase superfamily"/>
    <property type="match status" value="1"/>
</dbReference>
<feature type="transmembrane region" description="Helical" evidence="2">
    <location>
        <begin position="21"/>
        <end position="40"/>
    </location>
</feature>
<sequence length="250" mass="27268">MASEKERENLLAEIDLVLRDNVKYGGMVAIAAGSGTPYSFKTDLTGGMNDAILFGVGSITSIFVAVVVLQLVEEAKLRHTDSVQQDLPVDTYCGIENASTATIQQLLSHTAGIDSWEDDSSWLVDGRGANADVSRTWRKTETLDYIRRPRQTAPDPGSWYYSNTNYTLLGLIIESVTGSTAEGEICRRILEPLQMSCTFVEGFEDGPHNGASRRYHYASKQFCETAGISADFSPVSDDFIDVTGSNLSVS</sequence>
<dbReference type="PANTHER" id="PTHR46825">
    <property type="entry name" value="D-ALANYL-D-ALANINE-CARBOXYPEPTIDASE/ENDOPEPTIDASE AMPH"/>
    <property type="match status" value="1"/>
</dbReference>
<name>A0A9Q9EMK4_9PEZI</name>
<dbReference type="InterPro" id="IPR001466">
    <property type="entry name" value="Beta-lactam-related"/>
</dbReference>
<comment type="similarity">
    <text evidence="1">Belongs to the peptidase S12 family.</text>
</comment>